<evidence type="ECO:0000259" key="5">
    <source>
        <dbReference type="PROSITE" id="PS51296"/>
    </source>
</evidence>
<evidence type="ECO:0000313" key="7">
    <source>
        <dbReference type="Proteomes" id="UP001157017"/>
    </source>
</evidence>
<evidence type="ECO:0000256" key="3">
    <source>
        <dbReference type="ARBA" id="ARBA00023004"/>
    </source>
</evidence>
<accession>A0ABQ6JC07</accession>
<keyword evidence="3" id="KW-0408">Iron</keyword>
<keyword evidence="1" id="KW-0001">2Fe-2S</keyword>
<dbReference type="Gene3D" id="2.102.10.10">
    <property type="entry name" value="Rieske [2Fe-2S] iron-sulphur domain"/>
    <property type="match status" value="1"/>
</dbReference>
<keyword evidence="4" id="KW-0411">Iron-sulfur</keyword>
<evidence type="ECO:0000256" key="4">
    <source>
        <dbReference type="ARBA" id="ARBA00023014"/>
    </source>
</evidence>
<feature type="domain" description="Rieske" evidence="5">
    <location>
        <begin position="40"/>
        <end position="136"/>
    </location>
</feature>
<dbReference type="CDD" id="cd03528">
    <property type="entry name" value="Rieske_RO_ferredoxin"/>
    <property type="match status" value="1"/>
</dbReference>
<dbReference type="Pfam" id="PF00355">
    <property type="entry name" value="Rieske"/>
    <property type="match status" value="1"/>
</dbReference>
<sequence>MRGFFNDLVQQIGVPDVQEQAMLAIEDEPGDDDGGHVSLEPAVLLSDLPAVGAVRVDLDGLPVAVVRDEQGQVHAIDDTCSHAEVSLAEGEVEDCTIECWLHGSRFDLRTGKPTGLPATRPVAVYPVEVVDGTVMVDVRAPIDTFSQNPSKEH</sequence>
<dbReference type="PROSITE" id="PS51296">
    <property type="entry name" value="RIESKE"/>
    <property type="match status" value="1"/>
</dbReference>
<proteinExistence type="predicted"/>
<gene>
    <name evidence="6" type="ORF">GCM10025868_02340</name>
</gene>
<dbReference type="EMBL" id="BSUZ01000001">
    <property type="protein sequence ID" value="GMA84984.1"/>
    <property type="molecule type" value="Genomic_DNA"/>
</dbReference>
<dbReference type="InterPro" id="IPR017941">
    <property type="entry name" value="Rieske_2Fe-2S"/>
</dbReference>
<evidence type="ECO:0000256" key="2">
    <source>
        <dbReference type="ARBA" id="ARBA00022723"/>
    </source>
</evidence>
<dbReference type="InterPro" id="IPR036922">
    <property type="entry name" value="Rieske_2Fe-2S_sf"/>
</dbReference>
<dbReference type="PANTHER" id="PTHR21496:SF23">
    <property type="entry name" value="3-PHENYLPROPIONATE_CINNAMIC ACID DIOXYGENASE FERREDOXIN SUBUNIT"/>
    <property type="match status" value="1"/>
</dbReference>
<evidence type="ECO:0000256" key="1">
    <source>
        <dbReference type="ARBA" id="ARBA00022714"/>
    </source>
</evidence>
<dbReference type="Proteomes" id="UP001157017">
    <property type="component" value="Unassembled WGS sequence"/>
</dbReference>
<comment type="caution">
    <text evidence="6">The sequence shown here is derived from an EMBL/GenBank/DDBJ whole genome shotgun (WGS) entry which is preliminary data.</text>
</comment>
<name>A0ABQ6JC07_9ACTN</name>
<keyword evidence="2" id="KW-0479">Metal-binding</keyword>
<evidence type="ECO:0000313" key="6">
    <source>
        <dbReference type="EMBL" id="GMA84984.1"/>
    </source>
</evidence>
<dbReference type="PANTHER" id="PTHR21496">
    <property type="entry name" value="FERREDOXIN-RELATED"/>
    <property type="match status" value="1"/>
</dbReference>
<keyword evidence="7" id="KW-1185">Reference proteome</keyword>
<organism evidence="6 7">
    <name type="scientific">Angustibacter aerolatus</name>
    <dbReference type="NCBI Taxonomy" id="1162965"/>
    <lineage>
        <taxon>Bacteria</taxon>
        <taxon>Bacillati</taxon>
        <taxon>Actinomycetota</taxon>
        <taxon>Actinomycetes</taxon>
        <taxon>Kineosporiales</taxon>
        <taxon>Kineosporiaceae</taxon>
    </lineage>
</organism>
<dbReference type="SUPFAM" id="SSF50022">
    <property type="entry name" value="ISP domain"/>
    <property type="match status" value="1"/>
</dbReference>
<reference evidence="7" key="1">
    <citation type="journal article" date="2019" name="Int. J. Syst. Evol. Microbiol.">
        <title>The Global Catalogue of Microorganisms (GCM) 10K type strain sequencing project: providing services to taxonomists for standard genome sequencing and annotation.</title>
        <authorList>
            <consortium name="The Broad Institute Genomics Platform"/>
            <consortium name="The Broad Institute Genome Sequencing Center for Infectious Disease"/>
            <person name="Wu L."/>
            <person name="Ma J."/>
        </authorList>
    </citation>
    <scope>NUCLEOTIDE SEQUENCE [LARGE SCALE GENOMIC DNA]</scope>
    <source>
        <strain evidence="7">NBRC 108730</strain>
    </source>
</reference>
<protein>
    <recommendedName>
        <fullName evidence="5">Rieske domain-containing protein</fullName>
    </recommendedName>
</protein>